<protein>
    <submittedName>
        <fullName evidence="1">Type IV inositol polyphosphate 5-phosphatase 7</fullName>
    </submittedName>
</protein>
<evidence type="ECO:0000313" key="1">
    <source>
        <dbReference type="EMBL" id="AQL09719.1"/>
    </source>
</evidence>
<proteinExistence type="predicted"/>
<gene>
    <name evidence="1" type="ORF">ZEAMMB73_Zm00001d048434</name>
</gene>
<reference evidence="1" key="1">
    <citation type="submission" date="2015-12" db="EMBL/GenBank/DDBJ databases">
        <title>Update maize B73 reference genome by single molecule sequencing technologies.</title>
        <authorList>
            <consortium name="Maize Genome Sequencing Project"/>
            <person name="Ware D."/>
        </authorList>
    </citation>
    <scope>NUCLEOTIDE SEQUENCE</scope>
    <source>
        <tissue evidence="1">Seedling</tissue>
    </source>
</reference>
<organism evidence="1">
    <name type="scientific">Zea mays</name>
    <name type="common">Maize</name>
    <dbReference type="NCBI Taxonomy" id="4577"/>
    <lineage>
        <taxon>Eukaryota</taxon>
        <taxon>Viridiplantae</taxon>
        <taxon>Streptophyta</taxon>
        <taxon>Embryophyta</taxon>
        <taxon>Tracheophyta</taxon>
        <taxon>Spermatophyta</taxon>
        <taxon>Magnoliopsida</taxon>
        <taxon>Liliopsida</taxon>
        <taxon>Poales</taxon>
        <taxon>Poaceae</taxon>
        <taxon>PACMAD clade</taxon>
        <taxon>Panicoideae</taxon>
        <taxon>Andropogonodae</taxon>
        <taxon>Andropogoneae</taxon>
        <taxon>Tripsacinae</taxon>
        <taxon>Zea</taxon>
    </lineage>
</organism>
<accession>A0A1D6PKE1</accession>
<dbReference type="AlphaFoldDB" id="A0A1D6PKE1"/>
<dbReference type="PaxDb" id="4577-GRMZM2G700146_P01"/>
<sequence>MRRVGRGRGGFGMEISGRAAAAEAEALIAGGMRDGVRLRQRQNNEILWIAATRLRWTWTGLSQASKPTDPMSTEQEPHDRDGLVASAKAAVLPSEQTIIENGCHVIGTKVLLSSSSR</sequence>
<dbReference type="EMBL" id="CM000785">
    <property type="protein sequence ID" value="AQL09719.1"/>
    <property type="molecule type" value="Genomic_DNA"/>
</dbReference>
<name>A0A1D6PKE1_MAIZE</name>